<accession>A0ABW3FXP0</accession>
<proteinExistence type="predicted"/>
<sequence>MTRAHVVLAPHADDAVWSVGGRIAEWVGRGERVTVVTAFDGAGPVPAQGWRAVAEPRLRRRENAAALRLLGTRAVSAGLPEAALRGDDGAPRYRTPRAVLGPVHERDRALPGVLADAVREQVAGALLHVPLAAGHHVDHVLTRRAAELLDDVRIAYYEDFPYRLRARDHRGLRGERVPVEVGTWLRAAREYRSQIAALFGSTVDFEGELLARARDRAVGTGWRYADRFWFRPGKSPIFGKST</sequence>
<reference evidence="3" key="1">
    <citation type="journal article" date="2019" name="Int. J. Syst. Evol. Microbiol.">
        <title>The Global Catalogue of Microorganisms (GCM) 10K type strain sequencing project: providing services to taxonomists for standard genome sequencing and annotation.</title>
        <authorList>
            <consortium name="The Broad Institute Genomics Platform"/>
            <consortium name="The Broad Institute Genome Sequencing Center for Infectious Disease"/>
            <person name="Wu L."/>
            <person name="Ma J."/>
        </authorList>
    </citation>
    <scope>NUCLEOTIDE SEQUENCE [LARGE SCALE GENOMIC DNA]</scope>
    <source>
        <strain evidence="3">CCUG 56401</strain>
    </source>
</reference>
<dbReference type="EMBL" id="JBHTIW010000024">
    <property type="protein sequence ID" value="MFD0922718.1"/>
    <property type="molecule type" value="Genomic_DNA"/>
</dbReference>
<evidence type="ECO:0000313" key="2">
    <source>
        <dbReference type="EMBL" id="MFD0922718.1"/>
    </source>
</evidence>
<evidence type="ECO:0000256" key="1">
    <source>
        <dbReference type="ARBA" id="ARBA00022833"/>
    </source>
</evidence>
<dbReference type="SUPFAM" id="SSF102588">
    <property type="entry name" value="LmbE-like"/>
    <property type="match status" value="1"/>
</dbReference>
<gene>
    <name evidence="2" type="ORF">ACFQ16_23475</name>
</gene>
<dbReference type="Gene3D" id="3.40.50.10320">
    <property type="entry name" value="LmbE-like"/>
    <property type="match status" value="1"/>
</dbReference>
<dbReference type="Pfam" id="PF02585">
    <property type="entry name" value="PIG-L"/>
    <property type="match status" value="1"/>
</dbReference>
<name>A0ABW3FXP0_9PSEU</name>
<dbReference type="InterPro" id="IPR003737">
    <property type="entry name" value="GlcNAc_PI_deacetylase-related"/>
</dbReference>
<dbReference type="RefSeq" id="WP_263247601.1">
    <property type="nucleotide sequence ID" value="NZ_BAABLT010000038.1"/>
</dbReference>
<comment type="caution">
    <text evidence="2">The sequence shown here is derived from an EMBL/GenBank/DDBJ whole genome shotgun (WGS) entry which is preliminary data.</text>
</comment>
<keyword evidence="1" id="KW-0862">Zinc</keyword>
<dbReference type="GO" id="GO:0016787">
    <property type="term" value="F:hydrolase activity"/>
    <property type="evidence" value="ECO:0007669"/>
    <property type="project" value="UniProtKB-KW"/>
</dbReference>
<dbReference type="Proteomes" id="UP001597018">
    <property type="component" value="Unassembled WGS sequence"/>
</dbReference>
<keyword evidence="3" id="KW-1185">Reference proteome</keyword>
<organism evidence="2 3">
    <name type="scientific">Saccharopolyspora rosea</name>
    <dbReference type="NCBI Taxonomy" id="524884"/>
    <lineage>
        <taxon>Bacteria</taxon>
        <taxon>Bacillati</taxon>
        <taxon>Actinomycetota</taxon>
        <taxon>Actinomycetes</taxon>
        <taxon>Pseudonocardiales</taxon>
        <taxon>Pseudonocardiaceae</taxon>
        <taxon>Saccharopolyspora</taxon>
    </lineage>
</organism>
<protein>
    <submittedName>
        <fullName evidence="2">PIG-L deacetylase family protein</fullName>
        <ecNumber evidence="2">3.5.1.-</ecNumber>
    </submittedName>
</protein>
<evidence type="ECO:0000313" key="3">
    <source>
        <dbReference type="Proteomes" id="UP001597018"/>
    </source>
</evidence>
<keyword evidence="2" id="KW-0378">Hydrolase</keyword>
<dbReference type="InterPro" id="IPR024078">
    <property type="entry name" value="LmbE-like_dom_sf"/>
</dbReference>
<dbReference type="EC" id="3.5.1.-" evidence="2"/>